<reference evidence="3 4" key="1">
    <citation type="journal article" date="2015" name="Nature">
        <title>rRNA introns, odd ribosomes, and small enigmatic genomes across a large radiation of phyla.</title>
        <authorList>
            <person name="Brown C.T."/>
            <person name="Hug L.A."/>
            <person name="Thomas B.C."/>
            <person name="Sharon I."/>
            <person name="Castelle C.J."/>
            <person name="Singh A."/>
            <person name="Wilkins M.J."/>
            <person name="Williams K.H."/>
            <person name="Banfield J.F."/>
        </authorList>
    </citation>
    <scope>NUCLEOTIDE SEQUENCE [LARGE SCALE GENOMIC DNA]</scope>
</reference>
<dbReference type="InterPro" id="IPR025194">
    <property type="entry name" value="RodZ-like_C"/>
</dbReference>
<dbReference type="GO" id="GO:0003677">
    <property type="term" value="F:DNA binding"/>
    <property type="evidence" value="ECO:0007669"/>
    <property type="project" value="InterPro"/>
</dbReference>
<feature type="domain" description="Cytoskeleton protein RodZ-like C-terminal" evidence="2">
    <location>
        <begin position="237"/>
        <end position="300"/>
    </location>
</feature>
<organism evidence="3 4">
    <name type="scientific">candidate division WS6 bacterium GW2011_GWF1_36_8</name>
    <dbReference type="NCBI Taxonomy" id="1619098"/>
    <lineage>
        <taxon>Bacteria</taxon>
        <taxon>Candidatus Dojkabacteria</taxon>
    </lineage>
</organism>
<dbReference type="InterPro" id="IPR013783">
    <property type="entry name" value="Ig-like_fold"/>
</dbReference>
<dbReference type="InterPro" id="IPR010982">
    <property type="entry name" value="Lambda_DNA-bd_dom_sf"/>
</dbReference>
<evidence type="ECO:0000256" key="1">
    <source>
        <dbReference type="SAM" id="Phobius"/>
    </source>
</evidence>
<gene>
    <name evidence="3" type="ORF">US29_C0010G0003</name>
</gene>
<dbReference type="Pfam" id="PF13464">
    <property type="entry name" value="RodZ_C"/>
    <property type="match status" value="1"/>
</dbReference>
<dbReference type="Gene3D" id="1.10.260.40">
    <property type="entry name" value="lambda repressor-like DNA-binding domains"/>
    <property type="match status" value="1"/>
</dbReference>
<accession>A0A0G0FE54</accession>
<proteinExistence type="predicted"/>
<protein>
    <submittedName>
        <fullName evidence="3">XRE family transcriptional regulator</fullName>
    </submittedName>
</protein>
<sequence>MITAGEVLKKKRETLGRSIELVSQETKMQKRFITYIENNDFAQFDSEIFLTGFIKIYSQYLGLDTEKVLALYRRSKPQKKISKIKSIEPLLNRYKHLILTPKSIITILSVTFFILILGYIGLQIYRFQSPPQLTITTPTDGSTVSEAILFVEGTTQPSAILEINTTLVEIDTQGNFKQEITLKEGINIITIKAKKNSNNILETVETRKVTYNKPTQSDTPVKEVKTFNLSVEVTDTASWIKLDIDGQNKISKVVEPSKQQFEVKEKFYIITGRANNTTISMNDEPLAWKTNSTTGVAEITCTILNDTLNCE</sequence>
<evidence type="ECO:0000313" key="3">
    <source>
        <dbReference type="EMBL" id="KKQ17403.1"/>
    </source>
</evidence>
<feature type="transmembrane region" description="Helical" evidence="1">
    <location>
        <begin position="103"/>
        <end position="122"/>
    </location>
</feature>
<evidence type="ECO:0000313" key="4">
    <source>
        <dbReference type="Proteomes" id="UP000033886"/>
    </source>
</evidence>
<dbReference type="PANTHER" id="PTHR34475:SF1">
    <property type="entry name" value="CYTOSKELETON PROTEIN RODZ"/>
    <property type="match status" value="1"/>
</dbReference>
<dbReference type="AlphaFoldDB" id="A0A0G0FE54"/>
<dbReference type="Gene3D" id="2.60.40.10">
    <property type="entry name" value="Immunoglobulins"/>
    <property type="match status" value="1"/>
</dbReference>
<dbReference type="EMBL" id="LBSK01000010">
    <property type="protein sequence ID" value="KKQ17403.1"/>
    <property type="molecule type" value="Genomic_DNA"/>
</dbReference>
<dbReference type="Pfam" id="PF13413">
    <property type="entry name" value="HTH_25"/>
    <property type="match status" value="1"/>
</dbReference>
<keyword evidence="1" id="KW-1133">Transmembrane helix</keyword>
<name>A0A0G0FE54_9BACT</name>
<dbReference type="Pfam" id="PF09136">
    <property type="entry name" value="Glucodextran_B"/>
    <property type="match status" value="1"/>
</dbReference>
<dbReference type="InterPro" id="IPR050400">
    <property type="entry name" value="Bact_Cytoskel_RodZ"/>
</dbReference>
<dbReference type="PANTHER" id="PTHR34475">
    <property type="match status" value="1"/>
</dbReference>
<keyword evidence="1" id="KW-0472">Membrane</keyword>
<dbReference type="Proteomes" id="UP000033886">
    <property type="component" value="Unassembled WGS sequence"/>
</dbReference>
<evidence type="ECO:0000259" key="2">
    <source>
        <dbReference type="Pfam" id="PF13464"/>
    </source>
</evidence>
<comment type="caution">
    <text evidence="3">The sequence shown here is derived from an EMBL/GenBank/DDBJ whole genome shotgun (WGS) entry which is preliminary data.</text>
</comment>
<keyword evidence="1" id="KW-0812">Transmembrane</keyword>